<dbReference type="SUPFAM" id="SSF63446">
    <property type="entry name" value="Type I dockerin domain"/>
    <property type="match status" value="1"/>
</dbReference>
<dbReference type="Gene3D" id="3.60.21.10">
    <property type="match status" value="1"/>
</dbReference>
<dbReference type="InterPro" id="IPR002105">
    <property type="entry name" value="Dockerin_1_rpt"/>
</dbReference>
<dbReference type="Proteomes" id="UP000806211">
    <property type="component" value="Unassembled WGS sequence"/>
</dbReference>
<gene>
    <name evidence="8" type="ORF">INF37_11500</name>
</gene>
<evidence type="ECO:0000256" key="5">
    <source>
        <dbReference type="SAM" id="SignalP"/>
    </source>
</evidence>
<keyword evidence="1" id="KW-0479">Metal-binding</keyword>
<reference evidence="8 9" key="1">
    <citation type="submission" date="2020-10" db="EMBL/GenBank/DDBJ databases">
        <title>ChiBAC.</title>
        <authorList>
            <person name="Zenner C."/>
            <person name="Hitch T.C.A."/>
            <person name="Clavel T."/>
        </authorList>
    </citation>
    <scope>NUCLEOTIDE SEQUENCE [LARGE SCALE GENOMIC DNA]</scope>
    <source>
        <strain evidence="8 9">DSM 107456</strain>
    </source>
</reference>
<dbReference type="InterPro" id="IPR016134">
    <property type="entry name" value="Dockerin_dom"/>
</dbReference>
<keyword evidence="9" id="KW-1185">Reference proteome</keyword>
<evidence type="ECO:0000256" key="4">
    <source>
        <dbReference type="ARBA" id="ARBA00025742"/>
    </source>
</evidence>
<feature type="domain" description="Dockerin" evidence="7">
    <location>
        <begin position="798"/>
        <end position="862"/>
    </location>
</feature>
<dbReference type="Pfam" id="PF00149">
    <property type="entry name" value="Metallophos"/>
    <property type="match status" value="1"/>
</dbReference>
<evidence type="ECO:0000313" key="9">
    <source>
        <dbReference type="Proteomes" id="UP000806211"/>
    </source>
</evidence>
<dbReference type="PROSITE" id="PS50853">
    <property type="entry name" value="FN3"/>
    <property type="match status" value="1"/>
</dbReference>
<keyword evidence="2" id="KW-0378">Hydrolase</keyword>
<evidence type="ECO:0000256" key="2">
    <source>
        <dbReference type="ARBA" id="ARBA00022801"/>
    </source>
</evidence>
<dbReference type="SUPFAM" id="SSF49265">
    <property type="entry name" value="Fibronectin type III"/>
    <property type="match status" value="1"/>
</dbReference>
<feature type="chain" id="PRO_5046029977" evidence="5">
    <location>
        <begin position="26"/>
        <end position="862"/>
    </location>
</feature>
<keyword evidence="5" id="KW-0732">Signal</keyword>
<dbReference type="PROSITE" id="PS51766">
    <property type="entry name" value="DOCKERIN"/>
    <property type="match status" value="1"/>
</dbReference>
<sequence>MHWKRNFSGMLAATLLIGTMPAAMAWEAPAVDGWQEAGREGVAARFFVGSDTHIGRGGADEKVANALDVFYQVDPQADGVLFVGDLTDSGSEAQYDRLMSIINESDLGAAGKVVLSMGNHDMGGGIDRFESKTGQESSEVLDLGGITVIKMTPVGGSNYTGDYDMVKAALEQADPDEPVIVMGHHGIRDTAYVTNEWYGNYGEGTDRDLTQLFEQYPQVIHISGHSHSTLEDARSIYQDDGYTAIQDSTIGAYFENESGKVDPVTGQASTYPYDADYSSQALRVDVMEDGTVEIYRMDLTEGTYMYESEPWVFDGGNDGERPYTEERTSSAAPSFAEGSVVTVSDVTGDSMVVHFPTAAEATGDNADMIHEYWITLTNTADQSKVVRKVFSDYYKEDRQSEMSVKITDLNGNTTYSIQVEAVTSFDAISNPIVAEEDVTTGAGYVPTYPAEAIFDVDFAEKDNGADAAGHTQTVFGEPSYRVDEELNRTVAVFDGQNDGLRYSMTSEDYAKLTKNYTVELFYKPLDNKNNNPMGNTQVSGFCFEQKGGTNTLQFWSHIGGSYKTPEVDVAANEWNHIVGTYDGENVKIYLNGELKDSVPASGSMKEPPHYLFLGGDTTSGGELEYQANCEIALARVYTGTMTAEDVQKAYEAAVTPVEEPEETAVTVSVSGPEKAGQNARVPYTFALNGDVTGLKTVHLTFDIQGQGMFTDTQALEAAEGFQLLGQKKTALEDGVRYDVVLSYGLSDAEAMAELKEMLELYVRTTEQSGEVQVTLRNVLVNDGVQAQVDEAASAVHTAVSDLFDVDGDGDLDLNDIAAAQDYYQAKEGDANWTEAQKADVNQDGAVNLQDLVELAKAYLDVV</sequence>
<dbReference type="InterPro" id="IPR050884">
    <property type="entry name" value="CNP_phosphodiesterase-III"/>
</dbReference>
<dbReference type="PANTHER" id="PTHR42988">
    <property type="entry name" value="PHOSPHOHYDROLASE"/>
    <property type="match status" value="1"/>
</dbReference>
<dbReference type="RefSeq" id="WP_193538418.1">
    <property type="nucleotide sequence ID" value="NZ_JADCKF010000010.1"/>
</dbReference>
<evidence type="ECO:0000259" key="6">
    <source>
        <dbReference type="PROSITE" id="PS50853"/>
    </source>
</evidence>
<dbReference type="Gene3D" id="2.60.40.10">
    <property type="entry name" value="Immunoglobulins"/>
    <property type="match status" value="1"/>
</dbReference>
<dbReference type="InterPro" id="IPR018247">
    <property type="entry name" value="EF_Hand_1_Ca_BS"/>
</dbReference>
<dbReference type="InterPro" id="IPR036439">
    <property type="entry name" value="Dockerin_dom_sf"/>
</dbReference>
<dbReference type="PANTHER" id="PTHR42988:SF2">
    <property type="entry name" value="CYCLIC NUCLEOTIDE PHOSPHODIESTERASE CBUA0032-RELATED"/>
    <property type="match status" value="1"/>
</dbReference>
<dbReference type="SUPFAM" id="SSF49899">
    <property type="entry name" value="Concanavalin A-like lectins/glucanases"/>
    <property type="match status" value="1"/>
</dbReference>
<dbReference type="InterPro" id="IPR003961">
    <property type="entry name" value="FN3_dom"/>
</dbReference>
<feature type="signal peptide" evidence="5">
    <location>
        <begin position="1"/>
        <end position="25"/>
    </location>
</feature>
<dbReference type="InterPro" id="IPR036116">
    <property type="entry name" value="FN3_sf"/>
</dbReference>
<comment type="caution">
    <text evidence="8">The sequence shown here is derived from an EMBL/GenBank/DDBJ whole genome shotgun (WGS) entry which is preliminary data.</text>
</comment>
<dbReference type="InterPro" id="IPR029052">
    <property type="entry name" value="Metallo-depent_PP-like"/>
</dbReference>
<proteinExistence type="inferred from homology"/>
<dbReference type="Gene3D" id="1.10.1330.10">
    <property type="entry name" value="Dockerin domain"/>
    <property type="match status" value="1"/>
</dbReference>
<dbReference type="Pfam" id="PF00404">
    <property type="entry name" value="Dockerin_1"/>
    <property type="match status" value="1"/>
</dbReference>
<dbReference type="InterPro" id="IPR013783">
    <property type="entry name" value="Ig-like_fold"/>
</dbReference>
<evidence type="ECO:0000256" key="1">
    <source>
        <dbReference type="ARBA" id="ARBA00022723"/>
    </source>
</evidence>
<keyword evidence="3" id="KW-0408">Iron</keyword>
<feature type="domain" description="Fibronectin type-III" evidence="6">
    <location>
        <begin position="336"/>
        <end position="443"/>
    </location>
</feature>
<evidence type="ECO:0000313" key="8">
    <source>
        <dbReference type="EMBL" id="MBE5056617.1"/>
    </source>
</evidence>
<dbReference type="InterPro" id="IPR004843">
    <property type="entry name" value="Calcineurin-like_PHP"/>
</dbReference>
<dbReference type="Gene3D" id="2.60.120.200">
    <property type="match status" value="1"/>
</dbReference>
<dbReference type="Pfam" id="PF13385">
    <property type="entry name" value="Laminin_G_3"/>
    <property type="match status" value="1"/>
</dbReference>
<protein>
    <submittedName>
        <fullName evidence="8">Metallophosphoesterase</fullName>
    </submittedName>
</protein>
<organism evidence="8 9">
    <name type="scientific">Pseudoflavonifractor gallinarum</name>
    <dbReference type="NCBI Taxonomy" id="2779352"/>
    <lineage>
        <taxon>Bacteria</taxon>
        <taxon>Bacillati</taxon>
        <taxon>Bacillota</taxon>
        <taxon>Clostridia</taxon>
        <taxon>Eubacteriales</taxon>
        <taxon>Oscillospiraceae</taxon>
        <taxon>Pseudoflavonifractor</taxon>
    </lineage>
</organism>
<name>A0ABR9RD48_9FIRM</name>
<dbReference type="EMBL" id="JADCKF010000010">
    <property type="protein sequence ID" value="MBE5056617.1"/>
    <property type="molecule type" value="Genomic_DNA"/>
</dbReference>
<evidence type="ECO:0000259" key="7">
    <source>
        <dbReference type="PROSITE" id="PS51766"/>
    </source>
</evidence>
<accession>A0ABR9RD48</accession>
<dbReference type="PROSITE" id="PS00018">
    <property type="entry name" value="EF_HAND_1"/>
    <property type="match status" value="2"/>
</dbReference>
<dbReference type="InterPro" id="IPR013320">
    <property type="entry name" value="ConA-like_dom_sf"/>
</dbReference>
<evidence type="ECO:0000256" key="3">
    <source>
        <dbReference type="ARBA" id="ARBA00023004"/>
    </source>
</evidence>
<dbReference type="CDD" id="cd00063">
    <property type="entry name" value="FN3"/>
    <property type="match status" value="1"/>
</dbReference>
<comment type="similarity">
    <text evidence="4">Belongs to the cyclic nucleotide phosphodiesterase class-III family.</text>
</comment>
<dbReference type="SUPFAM" id="SSF56300">
    <property type="entry name" value="Metallo-dependent phosphatases"/>
    <property type="match status" value="1"/>
</dbReference>